<organism evidence="1">
    <name type="scientific">marine metagenome</name>
    <dbReference type="NCBI Taxonomy" id="408172"/>
    <lineage>
        <taxon>unclassified sequences</taxon>
        <taxon>metagenomes</taxon>
        <taxon>ecological metagenomes</taxon>
    </lineage>
</organism>
<dbReference type="SUPFAM" id="SSF109854">
    <property type="entry name" value="DinB/YfiT-like putative metalloenzymes"/>
    <property type="match status" value="1"/>
</dbReference>
<accession>A0A381RMM1</accession>
<proteinExistence type="predicted"/>
<evidence type="ECO:0000313" key="1">
    <source>
        <dbReference type="EMBL" id="SUZ92249.1"/>
    </source>
</evidence>
<sequence length="132" mass="13614">MLREGGSWDTEVDPSILGLDPMAAWRGTALAALNAASADGVLDALHPHSVGDLPGGVVVGFRVTENLAHGWDLARACGCDAELPESLAERCLDFWLPLAGSDAMADLFGSPVLPPEGALAGVRLLSLLGRTA</sequence>
<dbReference type="AlphaFoldDB" id="A0A381RMM1"/>
<protein>
    <recommendedName>
        <fullName evidence="2">Mycothiol-dependent maleylpyruvate isomerase metal-binding domain-containing protein</fullName>
    </recommendedName>
</protein>
<name>A0A381RMM1_9ZZZZ</name>
<dbReference type="InterPro" id="IPR034660">
    <property type="entry name" value="DinB/YfiT-like"/>
</dbReference>
<reference evidence="1" key="1">
    <citation type="submission" date="2018-05" db="EMBL/GenBank/DDBJ databases">
        <authorList>
            <person name="Lanie J.A."/>
            <person name="Ng W.-L."/>
            <person name="Kazmierczak K.M."/>
            <person name="Andrzejewski T.M."/>
            <person name="Davidsen T.M."/>
            <person name="Wayne K.J."/>
            <person name="Tettelin H."/>
            <person name="Glass J.I."/>
            <person name="Rusch D."/>
            <person name="Podicherti R."/>
            <person name="Tsui H.-C.T."/>
            <person name="Winkler M.E."/>
        </authorList>
    </citation>
    <scope>NUCLEOTIDE SEQUENCE</scope>
</reference>
<evidence type="ECO:0008006" key="2">
    <source>
        <dbReference type="Google" id="ProtNLM"/>
    </source>
</evidence>
<gene>
    <name evidence="1" type="ORF">METZ01_LOCUS45103</name>
</gene>
<dbReference type="EMBL" id="UINC01002044">
    <property type="protein sequence ID" value="SUZ92249.1"/>
    <property type="molecule type" value="Genomic_DNA"/>
</dbReference>